<protein>
    <submittedName>
        <fullName evidence="2">Nucleoid DNA-binding protein</fullName>
    </submittedName>
</protein>
<evidence type="ECO:0000313" key="3">
    <source>
        <dbReference type="Proteomes" id="UP000071065"/>
    </source>
</evidence>
<dbReference type="Proteomes" id="UP000071065">
    <property type="component" value="Chromosome"/>
</dbReference>
<dbReference type="KEGG" id="emp:EZMO1_1853"/>
<sequence>MIFLNNNNLSGFNLTVRANFRIETKELSGQTSSSTRSEEGIKPCTLSVSLQIPFDNSADLTRLRELATALDSAGNLQVYDIVNETAAAMKVRQVTFMDNFTVSQADNLKAWQVNFTLAEYLSIPEKTEQRQPQKTASDQSADGETVGDVPPPTNQEEQQSLAIRILQRLDDALA</sequence>
<evidence type="ECO:0000256" key="1">
    <source>
        <dbReference type="SAM" id="MobiDB-lite"/>
    </source>
</evidence>
<organism evidence="2 3">
    <name type="scientific">Endozoicomonas montiporae CL-33</name>
    <dbReference type="NCBI Taxonomy" id="570277"/>
    <lineage>
        <taxon>Bacteria</taxon>
        <taxon>Pseudomonadati</taxon>
        <taxon>Pseudomonadota</taxon>
        <taxon>Gammaproteobacteria</taxon>
        <taxon>Oceanospirillales</taxon>
        <taxon>Endozoicomonadaceae</taxon>
        <taxon>Endozoicomonas</taxon>
    </lineage>
</organism>
<dbReference type="PATRIC" id="fig|570277.3.peg.1995"/>
<keyword evidence="2" id="KW-0238">DNA-binding</keyword>
<evidence type="ECO:0000313" key="2">
    <source>
        <dbReference type="EMBL" id="AMO55996.1"/>
    </source>
</evidence>
<dbReference type="STRING" id="570277.EZMO1_1853"/>
<dbReference type="AlphaFoldDB" id="A0A142BB70"/>
<reference evidence="2 3" key="1">
    <citation type="journal article" date="2016" name="Front. Microbiol.">
        <title>Genomic Insight into the Host-Endosymbiont Relationship of Endozoicomonas montiporae CL-33(T) with its Coral Host.</title>
        <authorList>
            <person name="Ding J.-Y."/>
            <person name="Shiu J.-H."/>
            <person name="Chen W.-M."/>
            <person name="Chiang Y.-R."/>
            <person name="Tang S.-L."/>
        </authorList>
    </citation>
    <scope>NUCLEOTIDE SEQUENCE [LARGE SCALE GENOMIC DNA]</scope>
    <source>
        <strain evidence="2 3">CL-33</strain>
    </source>
</reference>
<gene>
    <name evidence="2" type="ORF">EZMO1_1853</name>
</gene>
<feature type="region of interest" description="Disordered" evidence="1">
    <location>
        <begin position="126"/>
        <end position="160"/>
    </location>
</feature>
<dbReference type="EMBL" id="CP013251">
    <property type="protein sequence ID" value="AMO55996.1"/>
    <property type="molecule type" value="Genomic_DNA"/>
</dbReference>
<dbReference type="Pfam" id="PF25759">
    <property type="entry name" value="HP1_ORF34"/>
    <property type="match status" value="1"/>
</dbReference>
<accession>A0A142BB70</accession>
<feature type="compositionally biased region" description="Polar residues" evidence="1">
    <location>
        <begin position="132"/>
        <end position="142"/>
    </location>
</feature>
<dbReference type="InterPro" id="IPR057869">
    <property type="entry name" value="HP1_YO34"/>
</dbReference>
<proteinExistence type="predicted"/>
<dbReference type="GO" id="GO:0003677">
    <property type="term" value="F:DNA binding"/>
    <property type="evidence" value="ECO:0007669"/>
    <property type="project" value="UniProtKB-KW"/>
</dbReference>
<name>A0A142BB70_9GAMM</name>
<dbReference type="OrthoDB" id="7015140at2"/>
<dbReference type="RefSeq" id="WP_061509406.1">
    <property type="nucleotide sequence ID" value="NZ_CP013251.1"/>
</dbReference>